<comment type="caution">
    <text evidence="1">The sequence shown here is derived from an EMBL/GenBank/DDBJ whole genome shotgun (WGS) entry which is preliminary data.</text>
</comment>
<evidence type="ECO:0000313" key="1">
    <source>
        <dbReference type="EMBL" id="MFC5290444.1"/>
    </source>
</evidence>
<reference evidence="2" key="1">
    <citation type="journal article" date="2019" name="Int. J. Syst. Evol. Microbiol.">
        <title>The Global Catalogue of Microorganisms (GCM) 10K type strain sequencing project: providing services to taxonomists for standard genome sequencing and annotation.</title>
        <authorList>
            <consortium name="The Broad Institute Genomics Platform"/>
            <consortium name="The Broad Institute Genome Sequencing Center for Infectious Disease"/>
            <person name="Wu L."/>
            <person name="Ma J."/>
        </authorList>
    </citation>
    <scope>NUCLEOTIDE SEQUENCE [LARGE SCALE GENOMIC DNA]</scope>
    <source>
        <strain evidence="2">CCUG 59778</strain>
    </source>
</reference>
<protein>
    <submittedName>
        <fullName evidence="1">Uncharacterized protein</fullName>
    </submittedName>
</protein>
<dbReference type="EMBL" id="JBHSKF010000017">
    <property type="protein sequence ID" value="MFC5290444.1"/>
    <property type="molecule type" value="Genomic_DNA"/>
</dbReference>
<accession>A0ABW0EW86</accession>
<keyword evidence="2" id="KW-1185">Reference proteome</keyword>
<sequence length="227" mass="22845">MARRTPRAVVATAVLGALVFAGALGGAALTRSQTQIAGIPSVPPPPPPSTGPAAGGCLREPCRVVGAATLGDTRIELVADSGGMTGRLRIGSPGASRVIEVGGIGRLVESGPLQCYPASISACLVRAEGEQGLTGVVVVGRSDKWSKLERPYLSTAGFLGLNNVVADSGPEVIAAQCSDEACEYGVYGQVFTLAGTTVGCTRQYASTAELPGYPSVALSSARLGECG</sequence>
<organism evidence="1 2">
    <name type="scientific">Actinokineospora guangxiensis</name>
    <dbReference type="NCBI Taxonomy" id="1490288"/>
    <lineage>
        <taxon>Bacteria</taxon>
        <taxon>Bacillati</taxon>
        <taxon>Actinomycetota</taxon>
        <taxon>Actinomycetes</taxon>
        <taxon>Pseudonocardiales</taxon>
        <taxon>Pseudonocardiaceae</taxon>
        <taxon>Actinokineospora</taxon>
    </lineage>
</organism>
<gene>
    <name evidence="1" type="ORF">ACFPM7_25615</name>
</gene>
<name>A0ABW0EW86_9PSEU</name>
<evidence type="ECO:0000313" key="2">
    <source>
        <dbReference type="Proteomes" id="UP001596157"/>
    </source>
</evidence>
<proteinExistence type="predicted"/>
<dbReference type="RefSeq" id="WP_378250336.1">
    <property type="nucleotide sequence ID" value="NZ_JBHSKF010000017.1"/>
</dbReference>
<dbReference type="Proteomes" id="UP001596157">
    <property type="component" value="Unassembled WGS sequence"/>
</dbReference>